<keyword evidence="5 10" id="KW-0552">Olfaction</keyword>
<evidence type="ECO:0000256" key="5">
    <source>
        <dbReference type="ARBA" id="ARBA00022725"/>
    </source>
</evidence>
<dbReference type="GO" id="GO:0005886">
    <property type="term" value="C:plasma membrane"/>
    <property type="evidence" value="ECO:0007669"/>
    <property type="project" value="UniProtKB-SubCell"/>
</dbReference>
<evidence type="ECO:0000256" key="10">
    <source>
        <dbReference type="RuleBase" id="RU351113"/>
    </source>
</evidence>
<feature type="transmembrane region" description="Helical" evidence="10">
    <location>
        <begin position="176"/>
        <end position="196"/>
    </location>
</feature>
<feature type="transmembrane region" description="Helical" evidence="10">
    <location>
        <begin position="34"/>
        <end position="52"/>
    </location>
</feature>
<dbReference type="Pfam" id="PF02949">
    <property type="entry name" value="7tm_6"/>
    <property type="match status" value="1"/>
</dbReference>
<comment type="similarity">
    <text evidence="10">Belongs to the insect chemoreceptor superfamily. Heteromeric odorant receptor channel (TC 1.A.69) family.</text>
</comment>
<dbReference type="EMBL" id="MT072568">
    <property type="protein sequence ID" value="QJX74296.1"/>
    <property type="molecule type" value="mRNA"/>
</dbReference>
<dbReference type="PANTHER" id="PTHR21137:SF35">
    <property type="entry name" value="ODORANT RECEPTOR 19A-RELATED"/>
    <property type="match status" value="1"/>
</dbReference>
<feature type="transmembrane region" description="Helical" evidence="10">
    <location>
        <begin position="72"/>
        <end position="90"/>
    </location>
</feature>
<keyword evidence="7 10" id="KW-0472">Membrane</keyword>
<accession>A0A6M6DP61</accession>
<keyword evidence="4 10" id="KW-0812">Transmembrane</keyword>
<dbReference type="InterPro" id="IPR004117">
    <property type="entry name" value="7tm6_olfct_rcpt"/>
</dbReference>
<evidence type="ECO:0000256" key="8">
    <source>
        <dbReference type="ARBA" id="ARBA00023170"/>
    </source>
</evidence>
<evidence type="ECO:0000256" key="2">
    <source>
        <dbReference type="ARBA" id="ARBA00022475"/>
    </source>
</evidence>
<comment type="subcellular location">
    <subcellularLocation>
        <location evidence="1 10">Cell membrane</location>
        <topology evidence="1 10">Multi-pass membrane protein</topology>
    </subcellularLocation>
</comment>
<evidence type="ECO:0000256" key="9">
    <source>
        <dbReference type="ARBA" id="ARBA00023224"/>
    </source>
</evidence>
<keyword evidence="11" id="KW-0732">Signal</keyword>
<keyword evidence="2" id="KW-1003">Cell membrane</keyword>
<feature type="transmembrane region" description="Helical" evidence="10">
    <location>
        <begin position="307"/>
        <end position="327"/>
    </location>
</feature>
<keyword evidence="6 10" id="KW-1133">Transmembrane helix</keyword>
<evidence type="ECO:0000256" key="6">
    <source>
        <dbReference type="ARBA" id="ARBA00022989"/>
    </source>
</evidence>
<evidence type="ECO:0000256" key="1">
    <source>
        <dbReference type="ARBA" id="ARBA00004651"/>
    </source>
</evidence>
<protein>
    <recommendedName>
        <fullName evidence="10">Odorant receptor</fullName>
    </recommendedName>
</protein>
<reference evidence="12" key="1">
    <citation type="submission" date="2020-01" db="EMBL/GenBank/DDBJ databases">
        <title>Identification and Expression Profiles Analysis of Chemosensory Genes from the Antennal Transcriptome of Ceracris kiangsu Tsai (Orthoptera: Acrididae).</title>
        <authorList>
            <person name="Li R."/>
            <person name="Jiang G.-f."/>
        </authorList>
    </citation>
    <scope>NUCLEOTIDE SEQUENCE</scope>
</reference>
<dbReference type="PANTHER" id="PTHR21137">
    <property type="entry name" value="ODORANT RECEPTOR"/>
    <property type="match status" value="1"/>
</dbReference>
<evidence type="ECO:0000313" key="12">
    <source>
        <dbReference type="EMBL" id="QJX74296.1"/>
    </source>
</evidence>
<feature type="chain" id="PRO_5027066525" description="Odorant receptor" evidence="11">
    <location>
        <begin position="20"/>
        <end position="436"/>
    </location>
</feature>
<keyword evidence="9 10" id="KW-0807">Transducer</keyword>
<organism evidence="12">
    <name type="scientific">Ceracris kiangsu</name>
    <name type="common">Yellow-spined bamboo locust</name>
    <name type="synonym">Rammeacris kiangsu</name>
    <dbReference type="NCBI Taxonomy" id="227354"/>
    <lineage>
        <taxon>Eukaryota</taxon>
        <taxon>Metazoa</taxon>
        <taxon>Ecdysozoa</taxon>
        <taxon>Arthropoda</taxon>
        <taxon>Hexapoda</taxon>
        <taxon>Insecta</taxon>
        <taxon>Pterygota</taxon>
        <taxon>Neoptera</taxon>
        <taxon>Polyneoptera</taxon>
        <taxon>Orthoptera</taxon>
        <taxon>Caelifera</taxon>
        <taxon>Acrididea</taxon>
        <taxon>Acridomorpha</taxon>
        <taxon>Acridoidea</taxon>
        <taxon>Acrididae</taxon>
        <taxon>Gomphocerinae</taxon>
        <taxon>Ceracris</taxon>
    </lineage>
</organism>
<dbReference type="GO" id="GO:0007165">
    <property type="term" value="P:signal transduction"/>
    <property type="evidence" value="ECO:0007669"/>
    <property type="project" value="UniProtKB-KW"/>
</dbReference>
<dbReference type="GO" id="GO:0005549">
    <property type="term" value="F:odorant binding"/>
    <property type="evidence" value="ECO:0007669"/>
    <property type="project" value="InterPro"/>
</dbReference>
<feature type="transmembrane region" description="Helical" evidence="10">
    <location>
        <begin position="339"/>
        <end position="356"/>
    </location>
</feature>
<name>A0A6M6DP61_CERKI</name>
<proteinExistence type="evidence at transcript level"/>
<evidence type="ECO:0000256" key="3">
    <source>
        <dbReference type="ARBA" id="ARBA00022606"/>
    </source>
</evidence>
<evidence type="ECO:0000256" key="7">
    <source>
        <dbReference type="ARBA" id="ARBA00023136"/>
    </source>
</evidence>
<dbReference type="AlphaFoldDB" id="A0A6M6DP61"/>
<evidence type="ECO:0000256" key="11">
    <source>
        <dbReference type="SAM" id="SignalP"/>
    </source>
</evidence>
<dbReference type="GO" id="GO:0004984">
    <property type="term" value="F:olfactory receptor activity"/>
    <property type="evidence" value="ECO:0007669"/>
    <property type="project" value="InterPro"/>
</dbReference>
<keyword evidence="8 10" id="KW-0675">Receptor</keyword>
<sequence>MALHSSLSLCVRLLRLAGLAPPDRCRSWRSPAGLLYRTYTTIAVGLVGHVLMPQAAGLVHYWGDMKVATENLCLLFGYATACYKLLAILLRRPRILSFVREVDARVTAMASASAEARAVMRRRDRWSRRLAVFMVVQSTSTAFIWSMNSLRMSLLMGSSQRTLPMISWYPYDMTVWYNYTVTFVIQFLSLITVAFCNRTMDILIITLMCQISSLLEMLNLKFRDISEDNWLQADKSRTEANPNYIWQSAASVFSTTTGPNAVLEYVRTRISENVSQSEIYTKLTRCIEVHQEIIRCAKELEMLMNDIFLIDFVCCMIVVCSTLYVSTSESEKLGDLMSHFGYLVAMTYPVLLYCLSAHDIIDQSERVSLSAYCSPWPQAAARYRRALCIVTCRGQRPLTLTAGKFYVISRATFLTLMNASYSYYQILREINVKRSD</sequence>
<evidence type="ECO:0000256" key="4">
    <source>
        <dbReference type="ARBA" id="ARBA00022692"/>
    </source>
</evidence>
<keyword evidence="3 10" id="KW-0716">Sensory transduction</keyword>
<feature type="signal peptide" evidence="11">
    <location>
        <begin position="1"/>
        <end position="19"/>
    </location>
</feature>
<comment type="caution">
    <text evidence="10">Lacks conserved residue(s) required for the propagation of feature annotation.</text>
</comment>
<feature type="transmembrane region" description="Helical" evidence="10">
    <location>
        <begin position="130"/>
        <end position="147"/>
    </location>
</feature>